<keyword evidence="3" id="KW-0805">Transcription regulation</keyword>
<dbReference type="AlphaFoldDB" id="A0A6J4U2H5"/>
<dbReference type="PROSITE" id="PS50110">
    <property type="entry name" value="RESPONSE_REGULATORY"/>
    <property type="match status" value="1"/>
</dbReference>
<dbReference type="SUPFAM" id="SSF46894">
    <property type="entry name" value="C-terminal effector domain of the bipartite response regulators"/>
    <property type="match status" value="1"/>
</dbReference>
<dbReference type="InterPro" id="IPR011006">
    <property type="entry name" value="CheY-like_superfamily"/>
</dbReference>
<evidence type="ECO:0000256" key="2">
    <source>
        <dbReference type="ARBA" id="ARBA00023012"/>
    </source>
</evidence>
<dbReference type="GO" id="GO:0005829">
    <property type="term" value="C:cytosol"/>
    <property type="evidence" value="ECO:0007669"/>
    <property type="project" value="TreeGrafter"/>
</dbReference>
<evidence type="ECO:0000256" key="7">
    <source>
        <dbReference type="PROSITE-ProRule" id="PRU01091"/>
    </source>
</evidence>
<evidence type="ECO:0000256" key="1">
    <source>
        <dbReference type="ARBA" id="ARBA00022553"/>
    </source>
</evidence>
<evidence type="ECO:0000256" key="5">
    <source>
        <dbReference type="ARBA" id="ARBA00023163"/>
    </source>
</evidence>
<dbReference type="Pfam" id="PF00072">
    <property type="entry name" value="Response_reg"/>
    <property type="match status" value="1"/>
</dbReference>
<dbReference type="SMART" id="SM00862">
    <property type="entry name" value="Trans_reg_C"/>
    <property type="match status" value="1"/>
</dbReference>
<dbReference type="GO" id="GO:0000976">
    <property type="term" value="F:transcription cis-regulatory region binding"/>
    <property type="evidence" value="ECO:0007669"/>
    <property type="project" value="TreeGrafter"/>
</dbReference>
<dbReference type="GO" id="GO:0006355">
    <property type="term" value="P:regulation of DNA-templated transcription"/>
    <property type="evidence" value="ECO:0007669"/>
    <property type="project" value="InterPro"/>
</dbReference>
<feature type="DNA-binding region" description="OmpR/PhoB-type" evidence="7">
    <location>
        <begin position="134"/>
        <end position="230"/>
    </location>
</feature>
<accession>A0A6J4U2H5</accession>
<dbReference type="FunFam" id="3.40.50.2300:FF:000001">
    <property type="entry name" value="DNA-binding response regulator PhoB"/>
    <property type="match status" value="1"/>
</dbReference>
<dbReference type="GO" id="GO:0000156">
    <property type="term" value="F:phosphorelay response regulator activity"/>
    <property type="evidence" value="ECO:0007669"/>
    <property type="project" value="TreeGrafter"/>
</dbReference>
<dbReference type="Pfam" id="PF00486">
    <property type="entry name" value="Trans_reg_C"/>
    <property type="match status" value="1"/>
</dbReference>
<dbReference type="PANTHER" id="PTHR48111:SF4">
    <property type="entry name" value="DNA-BINDING DUAL TRANSCRIPTIONAL REGULATOR OMPR"/>
    <property type="match status" value="1"/>
</dbReference>
<dbReference type="CDD" id="cd00383">
    <property type="entry name" value="trans_reg_C"/>
    <property type="match status" value="1"/>
</dbReference>
<evidence type="ECO:0000256" key="3">
    <source>
        <dbReference type="ARBA" id="ARBA00023015"/>
    </source>
</evidence>
<keyword evidence="5" id="KW-0804">Transcription</keyword>
<keyword evidence="2" id="KW-0902">Two-component regulatory system</keyword>
<keyword evidence="4 7" id="KW-0238">DNA-binding</keyword>
<evidence type="ECO:0000259" key="9">
    <source>
        <dbReference type="PROSITE" id="PS51755"/>
    </source>
</evidence>
<dbReference type="PANTHER" id="PTHR48111">
    <property type="entry name" value="REGULATOR OF RPOS"/>
    <property type="match status" value="1"/>
</dbReference>
<name>A0A6J4U2H5_9BACT</name>
<evidence type="ECO:0000259" key="8">
    <source>
        <dbReference type="PROSITE" id="PS50110"/>
    </source>
</evidence>
<gene>
    <name evidence="10" type="ORF">AVDCRST_MAG59-411</name>
</gene>
<dbReference type="InterPro" id="IPR039420">
    <property type="entry name" value="WalR-like"/>
</dbReference>
<dbReference type="InterPro" id="IPR036388">
    <property type="entry name" value="WH-like_DNA-bd_sf"/>
</dbReference>
<dbReference type="SMART" id="SM00448">
    <property type="entry name" value="REC"/>
    <property type="match status" value="1"/>
</dbReference>
<dbReference type="Gene3D" id="1.10.10.10">
    <property type="entry name" value="Winged helix-like DNA-binding domain superfamily/Winged helix DNA-binding domain"/>
    <property type="match status" value="1"/>
</dbReference>
<evidence type="ECO:0000256" key="4">
    <source>
        <dbReference type="ARBA" id="ARBA00023125"/>
    </source>
</evidence>
<dbReference type="SUPFAM" id="SSF52172">
    <property type="entry name" value="CheY-like"/>
    <property type="match status" value="1"/>
</dbReference>
<dbReference type="InterPro" id="IPR016032">
    <property type="entry name" value="Sig_transdc_resp-reg_C-effctor"/>
</dbReference>
<protein>
    <submittedName>
        <fullName evidence="10">Phosphate regulon transcriptional regulatory protein PhoB (SphR)</fullName>
    </submittedName>
</protein>
<organism evidence="10">
    <name type="scientific">uncultured Thermomicrobiales bacterium</name>
    <dbReference type="NCBI Taxonomy" id="1645740"/>
    <lineage>
        <taxon>Bacteria</taxon>
        <taxon>Pseudomonadati</taxon>
        <taxon>Thermomicrobiota</taxon>
        <taxon>Thermomicrobia</taxon>
        <taxon>Thermomicrobiales</taxon>
        <taxon>environmental samples</taxon>
    </lineage>
</organism>
<sequence length="238" mass="26369">MATILVVEDARELAQVIARELEVAGYRVLRAGEGQGALGLLERERPDLVLLDWMLPGMSGLDVLRELRRSTATPVLMLTARGEEADRVIGLELGADDYLPKPFGMRELVARVRALLRREEQLRQMLTTDRLAAADPVAYGPLRLDPERHEATLAGEALDLSPNEFALLGLLLRNPGRAFSRAYLLDTVWGKDFFGGDRSVDNAVFRLRKKLGSLGEAIEAVWGIGYRMRPWPTGGHDG</sequence>
<keyword evidence="1 6" id="KW-0597">Phosphoprotein</keyword>
<proteinExistence type="predicted"/>
<evidence type="ECO:0000256" key="6">
    <source>
        <dbReference type="PROSITE-ProRule" id="PRU00169"/>
    </source>
</evidence>
<dbReference type="GO" id="GO:0032993">
    <property type="term" value="C:protein-DNA complex"/>
    <property type="evidence" value="ECO:0007669"/>
    <property type="project" value="TreeGrafter"/>
</dbReference>
<dbReference type="PROSITE" id="PS51755">
    <property type="entry name" value="OMPR_PHOB"/>
    <property type="match status" value="1"/>
</dbReference>
<dbReference type="InterPro" id="IPR001867">
    <property type="entry name" value="OmpR/PhoB-type_DNA-bd"/>
</dbReference>
<dbReference type="InterPro" id="IPR001789">
    <property type="entry name" value="Sig_transdc_resp-reg_receiver"/>
</dbReference>
<feature type="modified residue" description="4-aspartylphosphate" evidence="6">
    <location>
        <position position="52"/>
    </location>
</feature>
<reference evidence="10" key="1">
    <citation type="submission" date="2020-02" db="EMBL/GenBank/DDBJ databases">
        <authorList>
            <person name="Meier V. D."/>
        </authorList>
    </citation>
    <scope>NUCLEOTIDE SEQUENCE</scope>
    <source>
        <strain evidence="10">AVDCRST_MAG59</strain>
    </source>
</reference>
<dbReference type="Gene3D" id="3.40.50.2300">
    <property type="match status" value="1"/>
</dbReference>
<evidence type="ECO:0000313" key="10">
    <source>
        <dbReference type="EMBL" id="CAA9536993.1"/>
    </source>
</evidence>
<dbReference type="EMBL" id="CADCWF010000017">
    <property type="protein sequence ID" value="CAA9536993.1"/>
    <property type="molecule type" value="Genomic_DNA"/>
</dbReference>
<dbReference type="Gene3D" id="6.10.250.690">
    <property type="match status" value="1"/>
</dbReference>
<feature type="domain" description="OmpR/PhoB-type" evidence="9">
    <location>
        <begin position="134"/>
        <end position="230"/>
    </location>
</feature>
<feature type="domain" description="Response regulatory" evidence="8">
    <location>
        <begin position="3"/>
        <end position="116"/>
    </location>
</feature>